<sequence length="240" mass="26163">MTHFQIKIVSDIICPWCYVGKARLEHAIKLYKDANIPGSANDTFTVTWHPFYLDPSLPKTGGVDPKAYLAKKLGGGPERIAMVHARLKAIGEGEDIKFSLNGRIGNTRNAHRLIQLAKTKSNELENKTAAALFQLHHEEDGDVSSKEYLIAAAKRAGLDAAEVESWLLDDGDKGGEEVDREVAEAQRKGIHGVPNFIINGRSELSGAQDPETFVQEFLRVKAATTGTSDVSERPADGPSC</sequence>
<proteinExistence type="predicted"/>
<dbReference type="OMA" id="QKYAISG"/>
<comment type="caution">
    <text evidence="2">The sequence shown here is derived from an EMBL/GenBank/DDBJ whole genome shotgun (WGS) entry which is preliminary data.</text>
</comment>
<dbReference type="PANTHER" id="PTHR13887">
    <property type="entry name" value="GLUTATHIONE S-TRANSFERASE KAPPA"/>
    <property type="match status" value="1"/>
</dbReference>
<dbReference type="VEuPathDB" id="FungiDB:SMAC_03660"/>
<dbReference type="CDD" id="cd03024">
    <property type="entry name" value="DsbA_FrnE"/>
    <property type="match status" value="1"/>
</dbReference>
<dbReference type="InterPro" id="IPR036249">
    <property type="entry name" value="Thioredoxin-like_sf"/>
</dbReference>
<dbReference type="Pfam" id="PF01323">
    <property type="entry name" value="DSBA"/>
    <property type="match status" value="1"/>
</dbReference>
<gene>
    <name evidence="2" type="ORF">SMACR_03660</name>
</gene>
<accession>A0A8S8ZWD3</accession>
<protein>
    <recommendedName>
        <fullName evidence="1">DSBA-like thioredoxin domain-containing protein</fullName>
    </recommendedName>
</protein>
<dbReference type="AlphaFoldDB" id="A0A8S8ZWD3"/>
<dbReference type="SUPFAM" id="SSF52833">
    <property type="entry name" value="Thioredoxin-like"/>
    <property type="match status" value="1"/>
</dbReference>
<evidence type="ECO:0000259" key="1">
    <source>
        <dbReference type="Pfam" id="PF01323"/>
    </source>
</evidence>
<dbReference type="Gene3D" id="3.40.30.10">
    <property type="entry name" value="Glutaredoxin"/>
    <property type="match status" value="1"/>
</dbReference>
<dbReference type="Proteomes" id="UP000433876">
    <property type="component" value="Unassembled WGS sequence"/>
</dbReference>
<feature type="domain" description="DSBA-like thioredoxin" evidence="1">
    <location>
        <begin position="5"/>
        <end position="216"/>
    </location>
</feature>
<name>A0A8S8ZWD3_SORMA</name>
<evidence type="ECO:0000313" key="2">
    <source>
        <dbReference type="EMBL" id="KAA8635124.1"/>
    </source>
</evidence>
<dbReference type="PANTHER" id="PTHR13887:SF41">
    <property type="entry name" value="THIOREDOXIN SUPERFAMILY PROTEIN"/>
    <property type="match status" value="1"/>
</dbReference>
<dbReference type="GO" id="GO:0016491">
    <property type="term" value="F:oxidoreductase activity"/>
    <property type="evidence" value="ECO:0007669"/>
    <property type="project" value="InterPro"/>
</dbReference>
<dbReference type="InterPro" id="IPR001853">
    <property type="entry name" value="DSBA-like_thioredoxin_dom"/>
</dbReference>
<reference evidence="2 3" key="1">
    <citation type="submission" date="2017-07" db="EMBL/GenBank/DDBJ databases">
        <title>Genome sequence of the Sordaria macrospora wild type strain R19027.</title>
        <authorList>
            <person name="Nowrousian M."/>
            <person name="Teichert I."/>
            <person name="Kueck U."/>
        </authorList>
    </citation>
    <scope>NUCLEOTIDE SEQUENCE [LARGE SCALE GENOMIC DNA]</scope>
    <source>
        <strain evidence="2 3">R19027</strain>
        <tissue evidence="2">Mycelium</tissue>
    </source>
</reference>
<evidence type="ECO:0000313" key="3">
    <source>
        <dbReference type="Proteomes" id="UP000433876"/>
    </source>
</evidence>
<organism evidence="2 3">
    <name type="scientific">Sordaria macrospora</name>
    <dbReference type="NCBI Taxonomy" id="5147"/>
    <lineage>
        <taxon>Eukaryota</taxon>
        <taxon>Fungi</taxon>
        <taxon>Dikarya</taxon>
        <taxon>Ascomycota</taxon>
        <taxon>Pezizomycotina</taxon>
        <taxon>Sordariomycetes</taxon>
        <taxon>Sordariomycetidae</taxon>
        <taxon>Sordariales</taxon>
        <taxon>Sordariaceae</taxon>
        <taxon>Sordaria</taxon>
    </lineage>
</organism>
<dbReference type="EMBL" id="NMPR01000015">
    <property type="protein sequence ID" value="KAA8635124.1"/>
    <property type="molecule type" value="Genomic_DNA"/>
</dbReference>